<dbReference type="AlphaFoldDB" id="A0A226D5A2"/>
<protein>
    <submittedName>
        <fullName evidence="1">Uncharacterized protein</fullName>
    </submittedName>
</protein>
<organism evidence="1 2">
    <name type="scientific">Folsomia candida</name>
    <name type="common">Springtail</name>
    <dbReference type="NCBI Taxonomy" id="158441"/>
    <lineage>
        <taxon>Eukaryota</taxon>
        <taxon>Metazoa</taxon>
        <taxon>Ecdysozoa</taxon>
        <taxon>Arthropoda</taxon>
        <taxon>Hexapoda</taxon>
        <taxon>Collembola</taxon>
        <taxon>Entomobryomorpha</taxon>
        <taxon>Isotomoidea</taxon>
        <taxon>Isotomidae</taxon>
        <taxon>Proisotominae</taxon>
        <taxon>Folsomia</taxon>
    </lineage>
</organism>
<keyword evidence="2" id="KW-1185">Reference proteome</keyword>
<accession>A0A226D5A2</accession>
<name>A0A226D5A2_FOLCA</name>
<proteinExistence type="predicted"/>
<evidence type="ECO:0000313" key="1">
    <source>
        <dbReference type="EMBL" id="OXA40018.1"/>
    </source>
</evidence>
<dbReference type="Proteomes" id="UP000198287">
    <property type="component" value="Unassembled WGS sequence"/>
</dbReference>
<gene>
    <name evidence="1" type="ORF">Fcan01_25281</name>
</gene>
<evidence type="ECO:0000313" key="2">
    <source>
        <dbReference type="Proteomes" id="UP000198287"/>
    </source>
</evidence>
<dbReference type="EMBL" id="LNIX01000036">
    <property type="protein sequence ID" value="OXA40018.1"/>
    <property type="molecule type" value="Genomic_DNA"/>
</dbReference>
<sequence length="212" mass="23574">MSGATNTEIQIIFKRFGSIVPHLPVPRGEITASVESKWMDVMRENGIEFNPKSRYVVNIKAKKDAPAVRESRSGRSTRIREDAAAVNLTETEQPLTAQRNLIAEDAETVIVPRKNTASEEAQPLFGQIATSSTSIRRPAFLPGDETTNQGNVIKEGEVQVSGLMLDIWKEVRTVRDMEKFSAITRLMPFTAGTIRSVFLDGLQSLEKDDIQK</sequence>
<comment type="caution">
    <text evidence="1">The sequence shown here is derived from an EMBL/GenBank/DDBJ whole genome shotgun (WGS) entry which is preliminary data.</text>
</comment>
<reference evidence="1 2" key="1">
    <citation type="submission" date="2015-12" db="EMBL/GenBank/DDBJ databases">
        <title>The genome of Folsomia candida.</title>
        <authorList>
            <person name="Faddeeva A."/>
            <person name="Derks M.F."/>
            <person name="Anvar Y."/>
            <person name="Smit S."/>
            <person name="Van Straalen N."/>
            <person name="Roelofs D."/>
        </authorList>
    </citation>
    <scope>NUCLEOTIDE SEQUENCE [LARGE SCALE GENOMIC DNA]</scope>
    <source>
        <strain evidence="1 2">VU population</strain>
        <tissue evidence="1">Whole body</tissue>
    </source>
</reference>